<dbReference type="Pfam" id="PF07690">
    <property type="entry name" value="MFS_1"/>
    <property type="match status" value="1"/>
</dbReference>
<feature type="transmembrane region" description="Helical" evidence="1">
    <location>
        <begin position="305"/>
        <end position="328"/>
    </location>
</feature>
<evidence type="ECO:0000256" key="1">
    <source>
        <dbReference type="SAM" id="Phobius"/>
    </source>
</evidence>
<keyword evidence="1" id="KW-1133">Transmembrane helix</keyword>
<feature type="transmembrane region" description="Helical" evidence="1">
    <location>
        <begin position="210"/>
        <end position="235"/>
    </location>
</feature>
<organism evidence="3 4">
    <name type="scientific">Leucobacter soli</name>
    <dbReference type="NCBI Taxonomy" id="2812850"/>
    <lineage>
        <taxon>Bacteria</taxon>
        <taxon>Bacillati</taxon>
        <taxon>Actinomycetota</taxon>
        <taxon>Actinomycetes</taxon>
        <taxon>Micrococcales</taxon>
        <taxon>Microbacteriaceae</taxon>
        <taxon>Leucobacter</taxon>
    </lineage>
</organism>
<feature type="transmembrane region" description="Helical" evidence="1">
    <location>
        <begin position="363"/>
        <end position="383"/>
    </location>
</feature>
<name>A0A916NN97_9MICO</name>
<dbReference type="PANTHER" id="PTHR23542">
    <property type="match status" value="1"/>
</dbReference>
<evidence type="ECO:0000313" key="3">
    <source>
        <dbReference type="EMBL" id="CAG7611659.1"/>
    </source>
</evidence>
<keyword evidence="1" id="KW-0472">Membrane</keyword>
<keyword evidence="1" id="KW-0812">Transmembrane</keyword>
<feature type="transmembrane region" description="Helical" evidence="1">
    <location>
        <begin position="335"/>
        <end position="357"/>
    </location>
</feature>
<dbReference type="PANTHER" id="PTHR23542:SF1">
    <property type="entry name" value="MAJOR FACILITATOR SUPERFAMILY (MFS) PROFILE DOMAIN-CONTAINING PROTEIN"/>
    <property type="match status" value="1"/>
</dbReference>
<keyword evidence="4" id="KW-1185">Reference proteome</keyword>
<dbReference type="InterPro" id="IPR011701">
    <property type="entry name" value="MFS"/>
</dbReference>
<comment type="caution">
    <text evidence="3">The sequence shown here is derived from an EMBL/GenBank/DDBJ whole genome shotgun (WGS) entry which is preliminary data.</text>
</comment>
<feature type="transmembrane region" description="Helical" evidence="1">
    <location>
        <begin position="21"/>
        <end position="39"/>
    </location>
</feature>
<reference evidence="3" key="1">
    <citation type="submission" date="2021-06" db="EMBL/GenBank/DDBJ databases">
        <authorList>
            <person name="Criscuolo A."/>
        </authorList>
    </citation>
    <scope>NUCLEOTIDE SEQUENCE</scope>
    <source>
        <strain evidence="3">CIP111803</strain>
    </source>
</reference>
<protein>
    <submittedName>
        <fullName evidence="3">Multidrug resistance protein MdtG</fullName>
    </submittedName>
</protein>
<dbReference type="GO" id="GO:0022857">
    <property type="term" value="F:transmembrane transporter activity"/>
    <property type="evidence" value="ECO:0007669"/>
    <property type="project" value="InterPro"/>
</dbReference>
<proteinExistence type="predicted"/>
<feature type="transmembrane region" description="Helical" evidence="1">
    <location>
        <begin position="45"/>
        <end position="66"/>
    </location>
</feature>
<dbReference type="PROSITE" id="PS50850">
    <property type="entry name" value="MFS"/>
    <property type="match status" value="1"/>
</dbReference>
<evidence type="ECO:0000259" key="2">
    <source>
        <dbReference type="PROSITE" id="PS50850"/>
    </source>
</evidence>
<gene>
    <name evidence="3" type="primary">mdtG</name>
    <name evidence="3" type="ORF">LEUCIP111803_01470</name>
</gene>
<feature type="transmembrane region" description="Helical" evidence="1">
    <location>
        <begin position="247"/>
        <end position="266"/>
    </location>
</feature>
<evidence type="ECO:0000313" key="4">
    <source>
        <dbReference type="Proteomes" id="UP000693892"/>
    </source>
</evidence>
<feature type="transmembrane region" description="Helical" evidence="1">
    <location>
        <begin position="78"/>
        <end position="100"/>
    </location>
</feature>
<dbReference type="AlphaFoldDB" id="A0A916NN97"/>
<dbReference type="EMBL" id="CAJVAP010000014">
    <property type="protein sequence ID" value="CAG7611659.1"/>
    <property type="molecule type" value="Genomic_DNA"/>
</dbReference>
<feature type="domain" description="Major facilitator superfamily (MFS) profile" evidence="2">
    <location>
        <begin position="209"/>
        <end position="409"/>
    </location>
</feature>
<dbReference type="RefSeq" id="WP_218115077.1">
    <property type="nucleotide sequence ID" value="NZ_CAJVAP010000014.1"/>
</dbReference>
<dbReference type="Proteomes" id="UP000693892">
    <property type="component" value="Unassembled WGS sequence"/>
</dbReference>
<dbReference type="InterPro" id="IPR020846">
    <property type="entry name" value="MFS_dom"/>
</dbReference>
<feature type="transmembrane region" description="Helical" evidence="1">
    <location>
        <begin position="166"/>
        <end position="189"/>
    </location>
</feature>
<feature type="transmembrane region" description="Helical" evidence="1">
    <location>
        <begin position="278"/>
        <end position="299"/>
    </location>
</feature>
<sequence length="409" mass="42316">MGIYKDLGRNPGVFRVLVSQLVARFPFGMLSIVMLLHMQHAFGDYTSAGIVLAAQSVGQAISGPLTSRLMGRLGMRRVLSVTSIICAALLTTIAFVHLPLLIVTSLSFLIGITTPPVTPAVRTLYPRIVPGNQISALFSLDAAAQEIIWVVGPVVAVFVASQFGTVAGLCVAAAFMVLGGAWFISSPAFDKVRIPKARSRFGAVLRRPTVVIATTVTFFFVASFAAIEVAIVRAFAPAGEGAGHASLESGIVLAVFASGSLVGGLLMGHRAVRPWSLLLRVLVVLAGTLACLVSLNIWWLATVLFIGGMGTAPTFAAVSSMIGVTVKFSETAEAFGWIGTGQLVGVATGSAIAGIAIDASGAEGAILVSGGLLTIAAIIAAATTRWIPDLKGKDIEPPPETSTLTIPLP</sequence>
<accession>A0A916NN97</accession>